<protein>
    <submittedName>
        <fullName evidence="6">Uncharacterized protein</fullName>
    </submittedName>
</protein>
<comment type="catalytic activity">
    <reaction evidence="2">
        <text>L-threonyl-[protein] + ATP = O-phospho-L-threonyl-[protein] + ADP + H(+)</text>
        <dbReference type="Rhea" id="RHEA:46608"/>
        <dbReference type="Rhea" id="RHEA-COMP:11060"/>
        <dbReference type="Rhea" id="RHEA-COMP:11605"/>
        <dbReference type="ChEBI" id="CHEBI:15378"/>
        <dbReference type="ChEBI" id="CHEBI:30013"/>
        <dbReference type="ChEBI" id="CHEBI:30616"/>
        <dbReference type="ChEBI" id="CHEBI:61977"/>
        <dbReference type="ChEBI" id="CHEBI:456216"/>
        <dbReference type="EC" id="2.7.11.1"/>
    </reaction>
</comment>
<evidence type="ECO:0000256" key="3">
    <source>
        <dbReference type="ARBA" id="ARBA00048679"/>
    </source>
</evidence>
<reference evidence="6" key="1">
    <citation type="submission" date="2022-10" db="EMBL/GenBank/DDBJ databases">
        <title>Culturing micro-colonial fungi from biological soil crusts in the Mojave desert and describing Neophaeococcomyces mojavensis, and introducing the new genera and species Taxawa tesnikishii.</title>
        <authorList>
            <person name="Kurbessoian T."/>
            <person name="Stajich J.E."/>
        </authorList>
    </citation>
    <scope>NUCLEOTIDE SEQUENCE</scope>
    <source>
        <strain evidence="6">TK_1</strain>
    </source>
</reference>
<comment type="caution">
    <text evidence="6">The sequence shown here is derived from an EMBL/GenBank/DDBJ whole genome shotgun (WGS) entry which is preliminary data.</text>
</comment>
<evidence type="ECO:0000256" key="1">
    <source>
        <dbReference type="ARBA" id="ARBA00022553"/>
    </source>
</evidence>
<proteinExistence type="predicted"/>
<feature type="region of interest" description="Disordered" evidence="5">
    <location>
        <begin position="547"/>
        <end position="573"/>
    </location>
</feature>
<feature type="region of interest" description="Disordered" evidence="5">
    <location>
        <begin position="595"/>
        <end position="623"/>
    </location>
</feature>
<dbReference type="PANTHER" id="PTHR22988:SF71">
    <property type="entry name" value="CITRON RHO-INTERACTING KINASE"/>
    <property type="match status" value="1"/>
</dbReference>
<feature type="coiled-coil region" evidence="4">
    <location>
        <begin position="192"/>
        <end position="424"/>
    </location>
</feature>
<evidence type="ECO:0000256" key="2">
    <source>
        <dbReference type="ARBA" id="ARBA00047899"/>
    </source>
</evidence>
<keyword evidence="4" id="KW-0175">Coiled coil</keyword>
<gene>
    <name evidence="6" type="ORF">H2201_004036</name>
</gene>
<dbReference type="PANTHER" id="PTHR22988">
    <property type="entry name" value="MYOTONIC DYSTROPHY S/T KINASE-RELATED"/>
    <property type="match status" value="1"/>
</dbReference>
<organism evidence="6 7">
    <name type="scientific">Coniosporium apollinis</name>
    <dbReference type="NCBI Taxonomy" id="61459"/>
    <lineage>
        <taxon>Eukaryota</taxon>
        <taxon>Fungi</taxon>
        <taxon>Dikarya</taxon>
        <taxon>Ascomycota</taxon>
        <taxon>Pezizomycotina</taxon>
        <taxon>Dothideomycetes</taxon>
        <taxon>Dothideomycetes incertae sedis</taxon>
        <taxon>Coniosporium</taxon>
    </lineage>
</organism>
<dbReference type="Proteomes" id="UP001172684">
    <property type="component" value="Unassembled WGS sequence"/>
</dbReference>
<evidence type="ECO:0000256" key="5">
    <source>
        <dbReference type="SAM" id="MobiDB-lite"/>
    </source>
</evidence>
<feature type="region of interest" description="Disordered" evidence="5">
    <location>
        <begin position="651"/>
        <end position="730"/>
    </location>
</feature>
<evidence type="ECO:0000313" key="6">
    <source>
        <dbReference type="EMBL" id="KAJ9665912.1"/>
    </source>
</evidence>
<name>A0ABQ9NU37_9PEZI</name>
<feature type="compositionally biased region" description="Basic and acidic residues" evidence="5">
    <location>
        <begin position="664"/>
        <end position="697"/>
    </location>
</feature>
<accession>A0ABQ9NU37</accession>
<sequence>MHKFQELRLYSVLMQSLTSVAQVSPQTRKALLSALVSDELQDTLQYFLTTSISTSPAEGLRAAACAQASLDMRMQLGLATCSLLLKSAVAAQAEGHVIALSTIWLLLDKQREFARQLSPCGHSIEGVKQAPKISLAQLEGTPNVQADSHDWRARLAAEFQTEAKLHHEITVRTVDQICRDLEERCKNAEAPFREEQRKRKELQDQCDEISKHAADLEAQAVDQRLYLEALEKEKVQIQADLSAVQSDNDDLSEEATELRRHLKEAHQQAERQLATSSAQHKKKELELRTTIAAKESSLEEQERIIRELAKDKEATQDELQAVRQELDEFRGSHDLVSKKLSEVEHGLSVEQDRLVDMEAQLRMLNTEKAEISALKEQMQGELDSVNAQLSTLSEKYEGLVVSTREEMETLAYQHQEALQSLNEQARNRNSVVVSTQLMDHRRPMQKLNMKKSYDELTRKMLSSDTRTTPLVSNCRRKRRRWRSSCERFGHFLQRDIHSNHCANSHQVDKLTKAFIEKEAELTEAQSIRKNMLNALGIREEVAAALAQAPATKMDHGQPPRTRAPQRKSHPGAISQARHAFDEDPLDTAEPAMDANRSFESVSSKSGPTPKRAKPRKSFKVPTLQQPRLSVFPQSTKSVRSKPVLGRQPLIDVSAGRGNMSPVRVGRDGKDPFQRKEPAVTDREDDHMDQCEEMKDLPFDESEMLSGTPATPMSVLPRKLRSTFDETTAEF</sequence>
<evidence type="ECO:0000313" key="7">
    <source>
        <dbReference type="Proteomes" id="UP001172684"/>
    </source>
</evidence>
<dbReference type="EMBL" id="JAPDRL010000024">
    <property type="protein sequence ID" value="KAJ9665912.1"/>
    <property type="molecule type" value="Genomic_DNA"/>
</dbReference>
<keyword evidence="7" id="KW-1185">Reference proteome</keyword>
<feature type="compositionally biased region" description="Polar residues" evidence="5">
    <location>
        <begin position="597"/>
        <end position="606"/>
    </location>
</feature>
<comment type="catalytic activity">
    <reaction evidence="3">
        <text>L-seryl-[protein] + ATP = O-phospho-L-seryl-[protein] + ADP + H(+)</text>
        <dbReference type="Rhea" id="RHEA:17989"/>
        <dbReference type="Rhea" id="RHEA-COMP:9863"/>
        <dbReference type="Rhea" id="RHEA-COMP:11604"/>
        <dbReference type="ChEBI" id="CHEBI:15378"/>
        <dbReference type="ChEBI" id="CHEBI:29999"/>
        <dbReference type="ChEBI" id="CHEBI:30616"/>
        <dbReference type="ChEBI" id="CHEBI:83421"/>
        <dbReference type="ChEBI" id="CHEBI:456216"/>
        <dbReference type="EC" id="2.7.11.1"/>
    </reaction>
</comment>
<keyword evidence="1" id="KW-0597">Phosphoprotein</keyword>
<dbReference type="InterPro" id="IPR050839">
    <property type="entry name" value="Rho-assoc_Ser/Thr_Kinase"/>
</dbReference>
<evidence type="ECO:0000256" key="4">
    <source>
        <dbReference type="SAM" id="Coils"/>
    </source>
</evidence>